<accession>A0A7W5GBT0</accession>
<keyword evidence="1" id="KW-0732">Signal</keyword>
<dbReference type="Pfam" id="PF04294">
    <property type="entry name" value="VanW"/>
    <property type="match status" value="1"/>
</dbReference>
<reference evidence="5 6" key="1">
    <citation type="submission" date="2020-08" db="EMBL/GenBank/DDBJ databases">
        <title>Genomic Encyclopedia of Type Strains, Phase III (KMG-III): the genomes of soil and plant-associated and newly described type strains.</title>
        <authorList>
            <person name="Whitman W."/>
        </authorList>
    </citation>
    <scope>NUCLEOTIDE SEQUENCE [LARGE SCALE GENOMIC DNA]</scope>
    <source>
        <strain evidence="5 6">CECT 8234</strain>
    </source>
</reference>
<evidence type="ECO:0000259" key="4">
    <source>
        <dbReference type="PROSITE" id="PS51109"/>
    </source>
</evidence>
<dbReference type="EMBL" id="JACHXW010000017">
    <property type="protein sequence ID" value="MBB3154659.1"/>
    <property type="molecule type" value="Genomic_DNA"/>
</dbReference>
<sequence>MIRIVKRIHIGIIVLASLLLAAAVCWGFVWNYALQKTVPKQVDAGGIQIGGLTLQEALNKLDQYEKSLLQRTITIQSSAAVASDSKQWTVSELGYKAAFTGAREALAKLEEGDIWERAVYRYQFQKSYALIQSWNADVFDAAVRKQWSWVEKNETKNATRTITDDDHVVYEPHVDAYRLDTAELTARVDQWVMLPKEKIGLPVEMAFTDTLPITTIHPELTLEKLKDEGIERKIISFSTDFKTSAEGRAHNVTVTAEALDGWELAPGEIFDYNSLIEHAEELYEYREAPVILNGKLVPGIGGGICQVSSTLYNAALRAGLEIVERRNHSLPVAYLPIGQDATYAGGAINFRFKNTTGKHLIIRTQVEDRKLTIKLFGTMDPNESYDIESVTLKTIAPSVQERSNASLSPGQKAVVEEGKLGYVVETFRTLKKNGKLVSRDRISHDTYKAQPALIEVGPHKGGNNPAATPTPAPSVNEPLLEDGI</sequence>
<gene>
    <name evidence="5" type="ORF">FHS16_004741</name>
</gene>
<evidence type="ECO:0000256" key="1">
    <source>
        <dbReference type="ARBA" id="ARBA00022729"/>
    </source>
</evidence>
<keyword evidence="6" id="KW-1185">Reference proteome</keyword>
<keyword evidence="3" id="KW-0472">Membrane</keyword>
<evidence type="ECO:0000256" key="3">
    <source>
        <dbReference type="SAM" id="Phobius"/>
    </source>
</evidence>
<dbReference type="SMART" id="SM01208">
    <property type="entry name" value="G5"/>
    <property type="match status" value="1"/>
</dbReference>
<dbReference type="PANTHER" id="PTHR35788:SF1">
    <property type="entry name" value="EXPORTED PROTEIN"/>
    <property type="match status" value="1"/>
</dbReference>
<dbReference type="InterPro" id="IPR007391">
    <property type="entry name" value="Vancomycin_resist_VanW"/>
</dbReference>
<evidence type="ECO:0000313" key="6">
    <source>
        <dbReference type="Proteomes" id="UP000518605"/>
    </source>
</evidence>
<feature type="transmembrane region" description="Helical" evidence="3">
    <location>
        <begin position="12"/>
        <end position="33"/>
    </location>
</feature>
<evidence type="ECO:0000256" key="2">
    <source>
        <dbReference type="SAM" id="MobiDB-lite"/>
    </source>
</evidence>
<dbReference type="PROSITE" id="PS51109">
    <property type="entry name" value="G5"/>
    <property type="match status" value="1"/>
</dbReference>
<keyword evidence="3" id="KW-0812">Transmembrane</keyword>
<dbReference type="Pfam" id="PF07501">
    <property type="entry name" value="G5"/>
    <property type="match status" value="1"/>
</dbReference>
<dbReference type="Proteomes" id="UP000518605">
    <property type="component" value="Unassembled WGS sequence"/>
</dbReference>
<name>A0A7W5GBT0_9BACL</name>
<dbReference type="RefSeq" id="WP_312891048.1">
    <property type="nucleotide sequence ID" value="NZ_CBCSLB010000017.1"/>
</dbReference>
<evidence type="ECO:0000313" key="5">
    <source>
        <dbReference type="EMBL" id="MBB3154659.1"/>
    </source>
</evidence>
<proteinExistence type="predicted"/>
<dbReference type="Gene3D" id="2.20.230.10">
    <property type="entry name" value="Resuscitation-promoting factor rpfb"/>
    <property type="match status" value="1"/>
</dbReference>
<comment type="caution">
    <text evidence="5">The sequence shown here is derived from an EMBL/GenBank/DDBJ whole genome shotgun (WGS) entry which is preliminary data.</text>
</comment>
<dbReference type="InterPro" id="IPR011098">
    <property type="entry name" value="G5_dom"/>
</dbReference>
<dbReference type="InterPro" id="IPR052913">
    <property type="entry name" value="Glycopeptide_resist_protein"/>
</dbReference>
<dbReference type="PANTHER" id="PTHR35788">
    <property type="entry name" value="EXPORTED PROTEIN-RELATED"/>
    <property type="match status" value="1"/>
</dbReference>
<keyword evidence="3" id="KW-1133">Transmembrane helix</keyword>
<feature type="domain" description="G5" evidence="4">
    <location>
        <begin position="381"/>
        <end position="460"/>
    </location>
</feature>
<dbReference type="AlphaFoldDB" id="A0A7W5GBT0"/>
<feature type="region of interest" description="Disordered" evidence="2">
    <location>
        <begin position="456"/>
        <end position="484"/>
    </location>
</feature>
<protein>
    <submittedName>
        <fullName evidence="5">Vancomycin resistance protein YoaR</fullName>
    </submittedName>
</protein>
<organism evidence="5 6">
    <name type="scientific">Paenibacillus endophyticus</name>
    <dbReference type="NCBI Taxonomy" id="1294268"/>
    <lineage>
        <taxon>Bacteria</taxon>
        <taxon>Bacillati</taxon>
        <taxon>Bacillota</taxon>
        <taxon>Bacilli</taxon>
        <taxon>Bacillales</taxon>
        <taxon>Paenibacillaceae</taxon>
        <taxon>Paenibacillus</taxon>
    </lineage>
</organism>